<protein>
    <submittedName>
        <fullName evidence="2">Uncharacterized protein</fullName>
    </submittedName>
</protein>
<sequence>MSQTSTLISNTPHPHHNTPTLHPYDSLRLLGGGDLDTLLLYLLLRSLGAFPFGLSSPLLLGGGESDSLLRLGGEDESLRLLGGDPLPARAVRGGGDGDRDTLGLPRRRGGGERDLETELESRPRLRGGGLRERLEE</sequence>
<evidence type="ECO:0000313" key="3">
    <source>
        <dbReference type="Proteomes" id="UP001280581"/>
    </source>
</evidence>
<keyword evidence="3" id="KW-1185">Reference proteome</keyword>
<reference evidence="2 3" key="1">
    <citation type="submission" date="2021-02" db="EMBL/GenBank/DDBJ databases">
        <title>Genome assembly of Pseudopithomyces chartarum.</title>
        <authorList>
            <person name="Jauregui R."/>
            <person name="Singh J."/>
            <person name="Voisey C."/>
        </authorList>
    </citation>
    <scope>NUCLEOTIDE SEQUENCE [LARGE SCALE GENOMIC DNA]</scope>
    <source>
        <strain evidence="2 3">AGR01</strain>
    </source>
</reference>
<comment type="caution">
    <text evidence="2">The sequence shown here is derived from an EMBL/GenBank/DDBJ whole genome shotgun (WGS) entry which is preliminary data.</text>
</comment>
<feature type="region of interest" description="Disordered" evidence="1">
    <location>
        <begin position="80"/>
        <end position="136"/>
    </location>
</feature>
<dbReference type="AlphaFoldDB" id="A0AAN6M943"/>
<organism evidence="2 3">
    <name type="scientific">Pseudopithomyces chartarum</name>
    <dbReference type="NCBI Taxonomy" id="1892770"/>
    <lineage>
        <taxon>Eukaryota</taxon>
        <taxon>Fungi</taxon>
        <taxon>Dikarya</taxon>
        <taxon>Ascomycota</taxon>
        <taxon>Pezizomycotina</taxon>
        <taxon>Dothideomycetes</taxon>
        <taxon>Pleosporomycetidae</taxon>
        <taxon>Pleosporales</taxon>
        <taxon>Massarineae</taxon>
        <taxon>Didymosphaeriaceae</taxon>
        <taxon>Pseudopithomyces</taxon>
    </lineage>
</organism>
<dbReference type="Proteomes" id="UP001280581">
    <property type="component" value="Unassembled WGS sequence"/>
</dbReference>
<evidence type="ECO:0000256" key="1">
    <source>
        <dbReference type="SAM" id="MobiDB-lite"/>
    </source>
</evidence>
<evidence type="ECO:0000313" key="2">
    <source>
        <dbReference type="EMBL" id="KAK3217512.1"/>
    </source>
</evidence>
<gene>
    <name evidence="2" type="ORF">GRF29_1g3295535</name>
</gene>
<name>A0AAN6M943_9PLEO</name>
<dbReference type="EMBL" id="WVTA01000001">
    <property type="protein sequence ID" value="KAK3217512.1"/>
    <property type="molecule type" value="Genomic_DNA"/>
</dbReference>
<feature type="compositionally biased region" description="Basic and acidic residues" evidence="1">
    <location>
        <begin position="109"/>
        <end position="136"/>
    </location>
</feature>
<proteinExistence type="predicted"/>
<accession>A0AAN6M943</accession>